<sequence>MWVHHFSFAVLLVLGPLDPATTIMNQTPANGLVHVTIPYRDLEHSSPEMSLRTKHLIMRLYNLFPELFRYISTGAQCRDPTSPLPFPCRIKNLSK</sequence>
<name>A0A504Y5V1_FASGI</name>
<feature type="signal peptide" evidence="1">
    <location>
        <begin position="1"/>
        <end position="22"/>
    </location>
</feature>
<feature type="chain" id="PRO_5021424215" evidence="1">
    <location>
        <begin position="23"/>
        <end position="95"/>
    </location>
</feature>
<keyword evidence="3" id="KW-1185">Reference proteome</keyword>
<protein>
    <submittedName>
        <fullName evidence="2">Uncharacterized protein</fullName>
    </submittedName>
</protein>
<dbReference type="Proteomes" id="UP000316759">
    <property type="component" value="Unassembled WGS sequence"/>
</dbReference>
<dbReference type="AlphaFoldDB" id="A0A504Y5V1"/>
<gene>
    <name evidence="2" type="ORF">FGIG_09176</name>
</gene>
<dbReference type="EMBL" id="SUNJ01014037">
    <property type="protein sequence ID" value="TPP56822.1"/>
    <property type="molecule type" value="Genomic_DNA"/>
</dbReference>
<comment type="caution">
    <text evidence="2">The sequence shown here is derived from an EMBL/GenBank/DDBJ whole genome shotgun (WGS) entry which is preliminary data.</text>
</comment>
<organism evidence="2 3">
    <name type="scientific">Fasciola gigantica</name>
    <name type="common">Giant liver fluke</name>
    <dbReference type="NCBI Taxonomy" id="46835"/>
    <lineage>
        <taxon>Eukaryota</taxon>
        <taxon>Metazoa</taxon>
        <taxon>Spiralia</taxon>
        <taxon>Lophotrochozoa</taxon>
        <taxon>Platyhelminthes</taxon>
        <taxon>Trematoda</taxon>
        <taxon>Digenea</taxon>
        <taxon>Plagiorchiida</taxon>
        <taxon>Echinostomata</taxon>
        <taxon>Echinostomatoidea</taxon>
        <taxon>Fasciolidae</taxon>
        <taxon>Fasciola</taxon>
    </lineage>
</organism>
<keyword evidence="1" id="KW-0732">Signal</keyword>
<reference evidence="2 3" key="1">
    <citation type="submission" date="2019-04" db="EMBL/GenBank/DDBJ databases">
        <title>Annotation for the trematode Fasciola gigantica.</title>
        <authorList>
            <person name="Choi Y.-J."/>
        </authorList>
    </citation>
    <scope>NUCLEOTIDE SEQUENCE [LARGE SCALE GENOMIC DNA]</scope>
    <source>
        <strain evidence="2">Uganda_cow_1</strain>
    </source>
</reference>
<evidence type="ECO:0000313" key="3">
    <source>
        <dbReference type="Proteomes" id="UP000316759"/>
    </source>
</evidence>
<accession>A0A504Y5V1</accession>
<evidence type="ECO:0000313" key="2">
    <source>
        <dbReference type="EMBL" id="TPP56822.1"/>
    </source>
</evidence>
<evidence type="ECO:0000256" key="1">
    <source>
        <dbReference type="SAM" id="SignalP"/>
    </source>
</evidence>
<proteinExistence type="predicted"/>